<keyword evidence="5" id="KW-1185">Reference proteome</keyword>
<reference evidence="5" key="1">
    <citation type="journal article" date="2006" name="Proc. Natl. Acad. Sci. U.S.A.">
        <title>Genome analysis of the smallest free-living eukaryote Ostreococcus tauri unveils many unique features.</title>
        <authorList>
            <person name="Derelle E."/>
            <person name="Ferraz C."/>
            <person name="Rombauts S."/>
            <person name="Rouze P."/>
            <person name="Worden A.Z."/>
            <person name="Robbens S."/>
            <person name="Partensky F."/>
            <person name="Degroeve S."/>
            <person name="Echeynie S."/>
            <person name="Cooke R."/>
            <person name="Saeys Y."/>
            <person name="Wuyts J."/>
            <person name="Jabbari K."/>
            <person name="Bowler C."/>
            <person name="Panaud O."/>
            <person name="Piegu B."/>
            <person name="Ball S.G."/>
            <person name="Ral J.-P."/>
            <person name="Bouget F.-Y."/>
            <person name="Piganeau G."/>
            <person name="De Baets B."/>
            <person name="Picard A."/>
            <person name="Delseny M."/>
            <person name="Demaille J."/>
            <person name="Van de Peer Y."/>
            <person name="Moreau H."/>
        </authorList>
    </citation>
    <scope>NUCLEOTIDE SEQUENCE [LARGE SCALE GENOMIC DNA]</scope>
    <source>
        <strain evidence="5">OTTH 0595 / CCAP 157/2 / RCC745</strain>
    </source>
</reference>
<evidence type="ECO:0000256" key="3">
    <source>
        <dbReference type="PROSITE-ProRule" id="PRU00339"/>
    </source>
</evidence>
<dbReference type="PANTHER" id="PTHR15704">
    <property type="entry name" value="SUPERKILLER 3 PROTEIN-RELATED"/>
    <property type="match status" value="1"/>
</dbReference>
<reference evidence="4 5" key="2">
    <citation type="journal article" date="2014" name="BMC Genomics">
        <title>An improved genome of the model marine alga Ostreococcus tauri unfolds by assessing Illumina de novo assemblies.</title>
        <authorList>
            <person name="Blanc-Mathieu R."/>
            <person name="Verhelst B."/>
            <person name="Derelle E."/>
            <person name="Rombauts S."/>
            <person name="Bouget F.Y."/>
            <person name="Carre I."/>
            <person name="Chateau A."/>
            <person name="Eyre-Walker A."/>
            <person name="Grimsley N."/>
            <person name="Moreau H."/>
            <person name="Piegu B."/>
            <person name="Rivals E."/>
            <person name="Schackwitz W."/>
            <person name="Van de Peer Y."/>
            <person name="Piganeau G."/>
        </authorList>
    </citation>
    <scope>NUCLEOTIDE SEQUENCE [LARGE SCALE GENOMIC DNA]</scope>
    <source>
        <strain evidence="5">OTTH 0595 / CCAP 157/2 / RCC745</strain>
    </source>
</reference>
<evidence type="ECO:0000256" key="2">
    <source>
        <dbReference type="ARBA" id="ARBA00022803"/>
    </source>
</evidence>
<evidence type="ECO:0000256" key="1">
    <source>
        <dbReference type="ARBA" id="ARBA00022737"/>
    </source>
</evidence>
<dbReference type="InterPro" id="IPR039226">
    <property type="entry name" value="Ski3/TTC37"/>
</dbReference>
<dbReference type="InParanoid" id="A0A096P8T4"/>
<keyword evidence="1" id="KW-0677">Repeat</keyword>
<dbReference type="RefSeq" id="XP_022840362.1">
    <property type="nucleotide sequence ID" value="XM_022985568.1"/>
</dbReference>
<dbReference type="GO" id="GO:0055087">
    <property type="term" value="C:Ski complex"/>
    <property type="evidence" value="ECO:0007669"/>
    <property type="project" value="InterPro"/>
</dbReference>
<proteinExistence type="predicted"/>
<dbReference type="Pfam" id="PF13432">
    <property type="entry name" value="TPR_16"/>
    <property type="match status" value="2"/>
</dbReference>
<dbReference type="PANTHER" id="PTHR15704:SF7">
    <property type="entry name" value="SUPERKILLER COMPLEX PROTEIN 3"/>
    <property type="match status" value="1"/>
</dbReference>
<dbReference type="OrthoDB" id="421075at2759"/>
<keyword evidence="2 3" id="KW-0802">TPR repeat</keyword>
<protein>
    <submittedName>
        <fullName evidence="4">Tetratricopeptide repeat</fullName>
    </submittedName>
</protein>
<gene>
    <name evidence="4" type="ORF">OT_ostta16g02010</name>
</gene>
<dbReference type="PROSITE" id="PS50005">
    <property type="entry name" value="TPR"/>
    <property type="match status" value="4"/>
</dbReference>
<feature type="repeat" description="TPR" evidence="3">
    <location>
        <begin position="695"/>
        <end position="728"/>
    </location>
</feature>
<comment type="caution">
    <text evidence="4">The sequence shown here is derived from an EMBL/GenBank/DDBJ whole genome shotgun (WGS) entry which is preliminary data.</text>
</comment>
<evidence type="ECO:0000313" key="4">
    <source>
        <dbReference type="EMBL" id="CEG00408.1"/>
    </source>
</evidence>
<dbReference type="STRING" id="70448.A0A096P8T4"/>
<dbReference type="InterPro" id="IPR019734">
    <property type="entry name" value="TPR_rpt"/>
</dbReference>
<sequence length="1347" mass="143372">MSSEKARLIGKLKSANDALKEGSLDAALERAREATEMDAASYEAWVVAGKVFCARGASDDAVKAYERAIGIRGDHPAAYQGLNETHAKTGDVEGQLRALSALVETHRASGKTEKYVGFLTQACDLAWEQKDWARAIGFYRELGRFRDASVEETKRIEAVRRACEAALAARDARAAEAGEAAVQMLRSTTIASKSEEAIVRKLGMRASHAVDDEALTMTLSEWLVEDAANVAFDSRTHAAEFDRLDARLAASLSAQVNCEFDPKKSARELLKEASSLVDRWGDVAFDIVSDSVLDVVAALELGLDCEEEGWDDDDGNDANDEAVLIELLARVEKSRPNALARGWLALRSVRRSGAFAHSCRPGQPPRGEKGLLSTDLRDDMIVTLNGDDESKPSHASAALGWLALSESMLIGGEHEEVHALHCAATAMKILRVDVTTDALPKTSRRVLMVHAEAMLRSGMFKPARAAFIALEGPRAMRGLAMCAYNAHPPEYDEALRLLSDAAEAYPNVRRVQVELGWLAMLAGSTDSRDRALDILERACGATADVPLSPTTPADASARLGVARWRSSLCTSKGPGSAHEALLIGAAGESPYRAAAFAHLGLSCAAAGDSARARKCHARALAIDPSDPTSGPVAFADALGAGDERMAVAVCRAALKVDSRCSWAANRLAPLCARLGDHQGAVDALQVVLRVSSQNGNAWEALGAAYNALGRHSASLKAFARAMELGDAHLYAAAQSGHIHLTLGSSVDAIQCYEKALSDGVDRVAALFGSASAHAYFAKGALRWGAPGQAASSLRAAKSAASRVIELMGDEATATVWKLVGDVHYLAALVNDPAHGRDYDSMLTERAEAARAATRAHERALELHHDRPARWRDVVASLVLESDICAALGDAQCSNVLRTKALERAMGYVRLDSGDPRAWLALANLDDPSVSDEAVRLERKVTALDRATALDPTFAEAWCALGRLRLSLGDVSAAATALDRARIADPSSGEAWTVTAAVHCARNNIDEGRGAFRMASQLGAGFEADLGYALASCASSPSHARDAYAAARRASEAAPADASAALALALCSEARGLRSGAVEACEQALDLGSRASASMALIEDASVVRRVAERCLQRVRDRDDIENVDTDAPSQSLEEAIRRALIATRAQPECSECRRDFVLLASASSNHALVAAAARACPEAQPRGDHRVQSSIERAAAACALNATPMVGADEARALAIRRACRATMLDPGHPDSIDLIKLCAGASTEETNARETHRVKILNDAVERFLAGDRTAETVVRDMRKDESVSPNARACAQLILGAFLRERFRADGDKNALKEARKVLRVNPSKTGAFEDIVTAFAEALEVSSA</sequence>
<dbReference type="GeneID" id="34946491"/>
<feature type="repeat" description="TPR" evidence="3">
    <location>
        <begin position="954"/>
        <end position="987"/>
    </location>
</feature>
<dbReference type="Gene3D" id="1.25.40.10">
    <property type="entry name" value="Tetratricopeptide repeat domain"/>
    <property type="match status" value="4"/>
</dbReference>
<accession>A0A096P8T4</accession>
<dbReference type="SUPFAM" id="SSF48452">
    <property type="entry name" value="TPR-like"/>
    <property type="match status" value="2"/>
</dbReference>
<dbReference type="KEGG" id="ota:OT_ostta16g02010"/>
<dbReference type="EMBL" id="CAID01000016">
    <property type="protein sequence ID" value="CEG00408.1"/>
    <property type="molecule type" value="Genomic_DNA"/>
</dbReference>
<feature type="repeat" description="TPR" evidence="3">
    <location>
        <begin position="593"/>
        <end position="626"/>
    </location>
</feature>
<dbReference type="SMART" id="SM00028">
    <property type="entry name" value="TPR"/>
    <property type="match status" value="8"/>
</dbReference>
<name>A0A096P8T4_OSTTA</name>
<organism evidence="4 5">
    <name type="scientific">Ostreococcus tauri</name>
    <name type="common">Marine green alga</name>
    <dbReference type="NCBI Taxonomy" id="70448"/>
    <lineage>
        <taxon>Eukaryota</taxon>
        <taxon>Viridiplantae</taxon>
        <taxon>Chlorophyta</taxon>
        <taxon>Mamiellophyceae</taxon>
        <taxon>Mamiellales</taxon>
        <taxon>Bathycoccaceae</taxon>
        <taxon>Ostreococcus</taxon>
    </lineage>
</organism>
<dbReference type="GO" id="GO:0006401">
    <property type="term" value="P:RNA catabolic process"/>
    <property type="evidence" value="ECO:0007669"/>
    <property type="project" value="InterPro"/>
</dbReference>
<feature type="repeat" description="TPR" evidence="3">
    <location>
        <begin position="42"/>
        <end position="75"/>
    </location>
</feature>
<dbReference type="Proteomes" id="UP000009170">
    <property type="component" value="Unassembled WGS sequence"/>
</dbReference>
<evidence type="ECO:0000313" key="5">
    <source>
        <dbReference type="Proteomes" id="UP000009170"/>
    </source>
</evidence>
<dbReference type="InterPro" id="IPR011990">
    <property type="entry name" value="TPR-like_helical_dom_sf"/>
</dbReference>